<dbReference type="RefSeq" id="WP_088221485.1">
    <property type="nucleotide sequence ID" value="NZ_AP024590.1"/>
</dbReference>
<evidence type="ECO:0000313" key="3">
    <source>
        <dbReference type="Proteomes" id="UP000682928"/>
    </source>
</evidence>
<dbReference type="AlphaFoldDB" id="A0AA86J5S0"/>
<reference evidence="2" key="1">
    <citation type="submission" date="2021-04" db="EMBL/GenBank/DDBJ databases">
        <title>Difference and commonality of drug resistance evolution in various bacteria. and drug sensitivity profiles.</title>
        <authorList>
            <person name="Maeda T."/>
            <person name="Shibai A."/>
            <person name="Kawada K."/>
            <person name="Kotani H."/>
            <person name="Tarusawa Y."/>
            <person name="Tanabe K."/>
            <person name="Furusawa C."/>
        </authorList>
    </citation>
    <scope>NUCLEOTIDE SEQUENCE</scope>
    <source>
        <strain evidence="2">JCM 8580</strain>
    </source>
</reference>
<dbReference type="GO" id="GO:0016788">
    <property type="term" value="F:hydrolase activity, acting on ester bonds"/>
    <property type="evidence" value="ECO:0007669"/>
    <property type="project" value="InterPro"/>
</dbReference>
<dbReference type="InterPro" id="IPR014944">
    <property type="entry name" value="Toxin_SymE-like"/>
</dbReference>
<dbReference type="GO" id="GO:0016070">
    <property type="term" value="P:RNA metabolic process"/>
    <property type="evidence" value="ECO:0007669"/>
    <property type="project" value="InterPro"/>
</dbReference>
<gene>
    <name evidence="2" type="ORF">ENKO_10080</name>
</gene>
<evidence type="ECO:0000259" key="1">
    <source>
        <dbReference type="Pfam" id="PF08845"/>
    </source>
</evidence>
<dbReference type="Proteomes" id="UP000682928">
    <property type="component" value="Chromosome"/>
</dbReference>
<feature type="domain" description="Toxin SymE-like" evidence="1">
    <location>
        <begin position="17"/>
        <end position="76"/>
    </location>
</feature>
<proteinExistence type="predicted"/>
<name>A0AA86J5S0_9ENTR</name>
<evidence type="ECO:0000313" key="2">
    <source>
        <dbReference type="EMBL" id="BCU54414.1"/>
    </source>
</evidence>
<protein>
    <recommendedName>
        <fullName evidence="1">Toxin SymE-like domain-containing protein</fullName>
    </recommendedName>
</protein>
<accession>A0AA86J5S0</accession>
<dbReference type="EMBL" id="AP024590">
    <property type="protein sequence ID" value="BCU54414.1"/>
    <property type="molecule type" value="Genomic_DNA"/>
</dbReference>
<dbReference type="Pfam" id="PF08845">
    <property type="entry name" value="SymE_toxin"/>
    <property type="match status" value="1"/>
</dbReference>
<dbReference type="GO" id="GO:0003723">
    <property type="term" value="F:RNA binding"/>
    <property type="evidence" value="ECO:0007669"/>
    <property type="project" value="InterPro"/>
</dbReference>
<dbReference type="GO" id="GO:0005737">
    <property type="term" value="C:cytoplasm"/>
    <property type="evidence" value="ECO:0007669"/>
    <property type="project" value="InterPro"/>
</dbReference>
<sequence length="79" mass="8869">MTGKSLTSEVKVSKAMRRITVGYVRRRHEERKTKIPRRYSVHPSLSLQGNWLAEAGFPTGVAVSVTVEFGQLIIRPCAE</sequence>
<organism evidence="2 3">
    <name type="scientific">Enterobacter kobei</name>
    <dbReference type="NCBI Taxonomy" id="208224"/>
    <lineage>
        <taxon>Bacteria</taxon>
        <taxon>Pseudomonadati</taxon>
        <taxon>Pseudomonadota</taxon>
        <taxon>Gammaproteobacteria</taxon>
        <taxon>Enterobacterales</taxon>
        <taxon>Enterobacteriaceae</taxon>
        <taxon>Enterobacter</taxon>
        <taxon>Enterobacter cloacae complex</taxon>
    </lineage>
</organism>